<evidence type="ECO:0000313" key="2">
    <source>
        <dbReference type="Proteomes" id="UP000814128"/>
    </source>
</evidence>
<reference evidence="1" key="2">
    <citation type="journal article" date="2022" name="New Phytol.">
        <title>Evolutionary transition to the ectomycorrhizal habit in the genomes of a hyperdiverse lineage of mushroom-forming fungi.</title>
        <authorList>
            <person name="Looney B."/>
            <person name="Miyauchi S."/>
            <person name="Morin E."/>
            <person name="Drula E."/>
            <person name="Courty P.E."/>
            <person name="Kohler A."/>
            <person name="Kuo A."/>
            <person name="LaButti K."/>
            <person name="Pangilinan J."/>
            <person name="Lipzen A."/>
            <person name="Riley R."/>
            <person name="Andreopoulos W."/>
            <person name="He G."/>
            <person name="Johnson J."/>
            <person name="Nolan M."/>
            <person name="Tritt A."/>
            <person name="Barry K.W."/>
            <person name="Grigoriev I.V."/>
            <person name="Nagy L.G."/>
            <person name="Hibbett D."/>
            <person name="Henrissat B."/>
            <person name="Matheny P.B."/>
            <person name="Labbe J."/>
            <person name="Martin F.M."/>
        </authorList>
    </citation>
    <scope>NUCLEOTIDE SEQUENCE</scope>
    <source>
        <strain evidence="1">EC-137</strain>
    </source>
</reference>
<dbReference type="EMBL" id="MU273962">
    <property type="protein sequence ID" value="KAI0027214.1"/>
    <property type="molecule type" value="Genomic_DNA"/>
</dbReference>
<protein>
    <submittedName>
        <fullName evidence="1">Uncharacterized protein</fullName>
    </submittedName>
</protein>
<comment type="caution">
    <text evidence="1">The sequence shown here is derived from an EMBL/GenBank/DDBJ whole genome shotgun (WGS) entry which is preliminary data.</text>
</comment>
<gene>
    <name evidence="1" type="ORF">K488DRAFT_91138</name>
</gene>
<sequence length="503" mass="55403">MSSPDSSPDPFNSGHMDSSPILEPLDLSGYIMDEDDVRPMDPYAGSRHGRPQRMYEKKPPAVGASVLSTPPSSPPVKHASLKMEETFEELFAEEERVTQMFPPVLEEETVWRDAISSAVDAGEQMVDLSGRGLTSIPEDVRDMAGIIAFPNSSLKAHGVNPARPFTRSHSGLLMGTTGGVGLNLAQNTIRTLPPNLFVLQNLTFLSLRNNQLDFIPPQISELRSLQHLNVALNWLPFLPAEILTLPKLEQLLVHPNKFLPDPSSHIPPDHPRPCHPWRAVGATNIRAPIPSLTEITLRSLMSPSVPDSPKPLFVSRPSHNSPTRQRDLTRNATLTNIHTHYALPLTQAHGLPERCFRMLARAAPGIISRPLSRAPTRDSDVFSRTSSFARTASTTTWTSDHTLVDESEPGLSRCPGLQHLRVPDGAVDSSPEGDWTQRGPPYFEHGEERLIWVDTVRGIRIGEVSGGVPLLWRGCERGCLDFLGAAWPSANQQDEQGEDIKMA</sequence>
<proteinExistence type="predicted"/>
<dbReference type="Proteomes" id="UP000814128">
    <property type="component" value="Unassembled WGS sequence"/>
</dbReference>
<name>A0ACB8Q635_9AGAM</name>
<reference evidence="1" key="1">
    <citation type="submission" date="2021-02" db="EMBL/GenBank/DDBJ databases">
        <authorList>
            <consortium name="DOE Joint Genome Institute"/>
            <person name="Ahrendt S."/>
            <person name="Looney B.P."/>
            <person name="Miyauchi S."/>
            <person name="Morin E."/>
            <person name="Drula E."/>
            <person name="Courty P.E."/>
            <person name="Chicoki N."/>
            <person name="Fauchery L."/>
            <person name="Kohler A."/>
            <person name="Kuo A."/>
            <person name="Labutti K."/>
            <person name="Pangilinan J."/>
            <person name="Lipzen A."/>
            <person name="Riley R."/>
            <person name="Andreopoulos W."/>
            <person name="He G."/>
            <person name="Johnson J."/>
            <person name="Barry K.W."/>
            <person name="Grigoriev I.V."/>
            <person name="Nagy L."/>
            <person name="Hibbett D."/>
            <person name="Henrissat B."/>
            <person name="Matheny P.B."/>
            <person name="Labbe J."/>
            <person name="Martin F."/>
        </authorList>
    </citation>
    <scope>NUCLEOTIDE SEQUENCE</scope>
    <source>
        <strain evidence="1">EC-137</strain>
    </source>
</reference>
<keyword evidence="2" id="KW-1185">Reference proteome</keyword>
<evidence type="ECO:0000313" key="1">
    <source>
        <dbReference type="EMBL" id="KAI0027214.1"/>
    </source>
</evidence>
<accession>A0ACB8Q635</accession>
<organism evidence="1 2">
    <name type="scientific">Vararia minispora EC-137</name>
    <dbReference type="NCBI Taxonomy" id="1314806"/>
    <lineage>
        <taxon>Eukaryota</taxon>
        <taxon>Fungi</taxon>
        <taxon>Dikarya</taxon>
        <taxon>Basidiomycota</taxon>
        <taxon>Agaricomycotina</taxon>
        <taxon>Agaricomycetes</taxon>
        <taxon>Russulales</taxon>
        <taxon>Lachnocladiaceae</taxon>
        <taxon>Vararia</taxon>
    </lineage>
</organism>